<gene>
    <name evidence="3" type="ORF">Pan44_38400</name>
</gene>
<dbReference type="KEGG" id="ccos:Pan44_38400"/>
<reference evidence="3 4" key="1">
    <citation type="submission" date="2019-02" db="EMBL/GenBank/DDBJ databases">
        <title>Deep-cultivation of Planctomycetes and their phenomic and genomic characterization uncovers novel biology.</title>
        <authorList>
            <person name="Wiegand S."/>
            <person name="Jogler M."/>
            <person name="Boedeker C."/>
            <person name="Pinto D."/>
            <person name="Vollmers J."/>
            <person name="Rivas-Marin E."/>
            <person name="Kohn T."/>
            <person name="Peeters S.H."/>
            <person name="Heuer A."/>
            <person name="Rast P."/>
            <person name="Oberbeckmann S."/>
            <person name="Bunk B."/>
            <person name="Jeske O."/>
            <person name="Meyerdierks A."/>
            <person name="Storesund J.E."/>
            <person name="Kallscheuer N."/>
            <person name="Luecker S."/>
            <person name="Lage O.M."/>
            <person name="Pohl T."/>
            <person name="Merkel B.J."/>
            <person name="Hornburger P."/>
            <person name="Mueller R.-W."/>
            <person name="Bruemmer F."/>
            <person name="Labrenz M."/>
            <person name="Spormann A.M."/>
            <person name="Op den Camp H."/>
            <person name="Overmann J."/>
            <person name="Amann R."/>
            <person name="Jetten M.S.M."/>
            <person name="Mascher T."/>
            <person name="Medema M.H."/>
            <person name="Devos D.P."/>
            <person name="Kaster A.-K."/>
            <person name="Ovreas L."/>
            <person name="Rohde M."/>
            <person name="Galperin M.Y."/>
            <person name="Jogler C."/>
        </authorList>
    </citation>
    <scope>NUCLEOTIDE SEQUENCE [LARGE SCALE GENOMIC DNA]</scope>
    <source>
        <strain evidence="3 4">Pan44</strain>
    </source>
</reference>
<name>A0A517SI52_9PLAN</name>
<accession>A0A517SI52</accession>
<dbReference type="EMBL" id="CP036271">
    <property type="protein sequence ID" value="QDT55792.1"/>
    <property type="molecule type" value="Genomic_DNA"/>
</dbReference>
<sequence length="468" mass="49980" precursor="true">MEPMGFFTQTGVLRCLRLATVAAAIQCSAVNAAEPNRVAQTSAEEEAFFDAQLLQPTSAGVHCPPNPCPPNPCPPNPCPPNVMQPDQVFQPTPTPLTAPPQAPQSQFSSPPSVASLQAGQGAISGQDYVPSVFGDFYAGPGTTISSVPSGGVVAIPRGNSVGLMKFAENASVIPRDRFYVNYSYFDDVSLIPGGLDVRRLTPGVEKTLLDGALSLELRVPMATTLNSTTPFDTTNLLVSGYDTTSYELGNLTGFFKALLFQNEVWAVSTGLGIALPTADDLRVVSDDGARTTLDLIKNESVHLLPFIGGVFTPTERLFFQGVIQVDAATRGNSVYTADDSLALVREGRLDDPNYLFVSLSGGYWIYQASDPSSLISRIALISELHSNNTLGRTDAIAGDNANISNRVNIQTLNAVFGSNVLIDENKSLMLGYVAPIGGGSDRAFDGEFRVMFNWYFGPLSTRASRAQF</sequence>
<evidence type="ECO:0000313" key="3">
    <source>
        <dbReference type="EMBL" id="QDT55792.1"/>
    </source>
</evidence>
<feature type="signal peptide" evidence="2">
    <location>
        <begin position="1"/>
        <end position="32"/>
    </location>
</feature>
<keyword evidence="4" id="KW-1185">Reference proteome</keyword>
<dbReference type="Proteomes" id="UP000315700">
    <property type="component" value="Chromosome"/>
</dbReference>
<evidence type="ECO:0000256" key="1">
    <source>
        <dbReference type="SAM" id="MobiDB-lite"/>
    </source>
</evidence>
<evidence type="ECO:0000313" key="4">
    <source>
        <dbReference type="Proteomes" id="UP000315700"/>
    </source>
</evidence>
<feature type="region of interest" description="Disordered" evidence="1">
    <location>
        <begin position="84"/>
        <end position="116"/>
    </location>
</feature>
<feature type="chain" id="PRO_5022008158" evidence="2">
    <location>
        <begin position="33"/>
        <end position="468"/>
    </location>
</feature>
<keyword evidence="2" id="KW-0732">Signal</keyword>
<dbReference type="InParanoid" id="A0A517SI52"/>
<feature type="compositionally biased region" description="Low complexity" evidence="1">
    <location>
        <begin position="103"/>
        <end position="115"/>
    </location>
</feature>
<feature type="compositionally biased region" description="Pro residues" evidence="1">
    <location>
        <begin position="92"/>
        <end position="102"/>
    </location>
</feature>
<protein>
    <submittedName>
        <fullName evidence="3">Uncharacterized protein</fullName>
    </submittedName>
</protein>
<organism evidence="3 4">
    <name type="scientific">Caulifigura coniformis</name>
    <dbReference type="NCBI Taxonomy" id="2527983"/>
    <lineage>
        <taxon>Bacteria</taxon>
        <taxon>Pseudomonadati</taxon>
        <taxon>Planctomycetota</taxon>
        <taxon>Planctomycetia</taxon>
        <taxon>Planctomycetales</taxon>
        <taxon>Planctomycetaceae</taxon>
        <taxon>Caulifigura</taxon>
    </lineage>
</organism>
<proteinExistence type="predicted"/>
<dbReference type="AlphaFoldDB" id="A0A517SI52"/>
<evidence type="ECO:0000256" key="2">
    <source>
        <dbReference type="SAM" id="SignalP"/>
    </source>
</evidence>